<dbReference type="RefSeq" id="WP_171399710.1">
    <property type="nucleotide sequence ID" value="NZ_CP049838.1"/>
</dbReference>
<proteinExistence type="predicted"/>
<reference evidence="2" key="1">
    <citation type="submission" date="2020-03" db="EMBL/GenBank/DDBJ databases">
        <title>Molecular networking-based the target discovery of potent antiproliferative macrolactams: 5/6/7/16 polycyclic ansamycins and glycosylated trienomycin from Streptomyces cacaoi subsp. asoensis.</title>
        <authorList>
            <person name="Liu L.-L."/>
        </authorList>
    </citation>
    <scope>NUCLEOTIDE SEQUENCE [LARGE SCALE GENOMIC DNA]</scope>
    <source>
        <strain evidence="2">H2S5</strain>
    </source>
</reference>
<dbReference type="Proteomes" id="UP000502665">
    <property type="component" value="Chromosome"/>
</dbReference>
<protein>
    <recommendedName>
        <fullName evidence="4">Lipoprotein</fullName>
    </recommendedName>
</protein>
<evidence type="ECO:0008006" key="4">
    <source>
        <dbReference type="Google" id="ProtNLM"/>
    </source>
</evidence>
<dbReference type="PROSITE" id="PS51257">
    <property type="entry name" value="PROKAR_LIPOPROTEIN"/>
    <property type="match status" value="1"/>
</dbReference>
<gene>
    <name evidence="2" type="ORF">G9272_32135</name>
</gene>
<keyword evidence="3" id="KW-1185">Reference proteome</keyword>
<sequence>MRNRHIAAAITITALALTGCTSTDTSDDAKPTKKAPAAKTPAYKIVEQETSGNTRQVVVEVDSLTGLKDVFTAVTKKLTAEAGYFIDINCSSGGTASVDNRLANGKLARGNMGAAATGLDEDGSEFSTNAGRTCPDKG</sequence>
<evidence type="ECO:0000313" key="2">
    <source>
        <dbReference type="EMBL" id="QJT04368.1"/>
    </source>
</evidence>
<organism evidence="2 3">
    <name type="scientific">Streptomyces asoensis</name>
    <dbReference type="NCBI Taxonomy" id="249586"/>
    <lineage>
        <taxon>Bacteria</taxon>
        <taxon>Bacillati</taxon>
        <taxon>Actinomycetota</taxon>
        <taxon>Actinomycetes</taxon>
        <taxon>Kitasatosporales</taxon>
        <taxon>Streptomycetaceae</taxon>
        <taxon>Streptomyces</taxon>
    </lineage>
</organism>
<feature type="region of interest" description="Disordered" evidence="1">
    <location>
        <begin position="119"/>
        <end position="138"/>
    </location>
</feature>
<accession>A0A6M4WVV9</accession>
<name>A0A6M4WVV9_9ACTN</name>
<evidence type="ECO:0000256" key="1">
    <source>
        <dbReference type="SAM" id="MobiDB-lite"/>
    </source>
</evidence>
<evidence type="ECO:0000313" key="3">
    <source>
        <dbReference type="Proteomes" id="UP000502665"/>
    </source>
</evidence>
<dbReference type="AlphaFoldDB" id="A0A6M4WVV9"/>
<dbReference type="EMBL" id="CP049838">
    <property type="protein sequence ID" value="QJT04368.1"/>
    <property type="molecule type" value="Genomic_DNA"/>
</dbReference>